<comment type="caution">
    <text evidence="13">The sequence shown here is derived from an EMBL/GenBank/DDBJ whole genome shotgun (WGS) entry which is preliminary data.</text>
</comment>
<evidence type="ECO:0000256" key="10">
    <source>
        <dbReference type="PROSITE-ProRule" id="PRU01360"/>
    </source>
</evidence>
<evidence type="ECO:0000256" key="3">
    <source>
        <dbReference type="ARBA" id="ARBA00022452"/>
    </source>
</evidence>
<accession>A0A4V2MM13</accession>
<protein>
    <submittedName>
        <fullName evidence="13">SusC/RagA family TonB-linked outer membrane protein</fullName>
    </submittedName>
</protein>
<dbReference type="AlphaFoldDB" id="A0A4V2MM13"/>
<keyword evidence="8 10" id="KW-0472">Membrane</keyword>
<evidence type="ECO:0000259" key="12">
    <source>
        <dbReference type="SMART" id="SM00965"/>
    </source>
</evidence>
<dbReference type="Gene3D" id="2.170.130.10">
    <property type="entry name" value="TonB-dependent receptor, plug domain"/>
    <property type="match status" value="1"/>
</dbReference>
<evidence type="ECO:0000313" key="14">
    <source>
        <dbReference type="Proteomes" id="UP000291485"/>
    </source>
</evidence>
<evidence type="ECO:0000256" key="4">
    <source>
        <dbReference type="ARBA" id="ARBA00022496"/>
    </source>
</evidence>
<dbReference type="Pfam" id="PF00593">
    <property type="entry name" value="TonB_dep_Rec_b-barrel"/>
    <property type="match status" value="1"/>
</dbReference>
<keyword evidence="3 10" id="KW-1134">Transmembrane beta strand</keyword>
<dbReference type="Pfam" id="PF13715">
    <property type="entry name" value="CarbopepD_reg_2"/>
    <property type="match status" value="1"/>
</dbReference>
<dbReference type="PROSITE" id="PS52016">
    <property type="entry name" value="TONB_DEPENDENT_REC_3"/>
    <property type="match status" value="1"/>
</dbReference>
<dbReference type="InterPro" id="IPR011662">
    <property type="entry name" value="Secretin/TonB_short_N"/>
</dbReference>
<comment type="subcellular location">
    <subcellularLocation>
        <location evidence="1 10">Cell outer membrane</location>
        <topology evidence="1 10">Multi-pass membrane protein</topology>
    </subcellularLocation>
</comment>
<keyword evidence="6" id="KW-0408">Iron</keyword>
<feature type="domain" description="Secretin/TonB short N-terminal" evidence="12">
    <location>
        <begin position="69"/>
        <end position="120"/>
    </location>
</feature>
<comment type="similarity">
    <text evidence="10 11">Belongs to the TonB-dependent receptor family.</text>
</comment>
<dbReference type="GO" id="GO:0009279">
    <property type="term" value="C:cell outer membrane"/>
    <property type="evidence" value="ECO:0007669"/>
    <property type="project" value="UniProtKB-SubCell"/>
</dbReference>
<dbReference type="Gene3D" id="2.40.170.20">
    <property type="entry name" value="TonB-dependent receptor, beta-barrel domain"/>
    <property type="match status" value="1"/>
</dbReference>
<evidence type="ECO:0000313" key="13">
    <source>
        <dbReference type="EMBL" id="TCD04237.1"/>
    </source>
</evidence>
<gene>
    <name evidence="13" type="ORF">EZ449_18180</name>
</gene>
<evidence type="ECO:0000256" key="2">
    <source>
        <dbReference type="ARBA" id="ARBA00022448"/>
    </source>
</evidence>
<dbReference type="Pfam" id="PF07715">
    <property type="entry name" value="Plug"/>
    <property type="match status" value="1"/>
</dbReference>
<dbReference type="InterPro" id="IPR039426">
    <property type="entry name" value="TonB-dep_rcpt-like"/>
</dbReference>
<dbReference type="SUPFAM" id="SSF49464">
    <property type="entry name" value="Carboxypeptidase regulatory domain-like"/>
    <property type="match status" value="1"/>
</dbReference>
<keyword evidence="4" id="KW-0410">Iron transport</keyword>
<dbReference type="InterPro" id="IPR036942">
    <property type="entry name" value="Beta-barrel_TonB_sf"/>
</dbReference>
<keyword evidence="4" id="KW-0406">Ion transport</keyword>
<dbReference type="InterPro" id="IPR000531">
    <property type="entry name" value="Beta-barrel_TonB"/>
</dbReference>
<dbReference type="Proteomes" id="UP000291485">
    <property type="component" value="Unassembled WGS sequence"/>
</dbReference>
<dbReference type="InterPro" id="IPR012910">
    <property type="entry name" value="Plug_dom"/>
</dbReference>
<dbReference type="GO" id="GO:0006826">
    <property type="term" value="P:iron ion transport"/>
    <property type="evidence" value="ECO:0007669"/>
    <property type="project" value="UniProtKB-KW"/>
</dbReference>
<proteinExistence type="inferred from homology"/>
<keyword evidence="7 11" id="KW-0798">TonB box</keyword>
<dbReference type="InterPro" id="IPR008969">
    <property type="entry name" value="CarboxyPept-like_regulatory"/>
</dbReference>
<keyword evidence="9 10" id="KW-0998">Cell outer membrane</keyword>
<dbReference type="Pfam" id="PF07660">
    <property type="entry name" value="STN"/>
    <property type="match status" value="1"/>
</dbReference>
<reference evidence="13 14" key="1">
    <citation type="submission" date="2019-02" db="EMBL/GenBank/DDBJ databases">
        <title>Pedobacter sp. RP-3-11 sp. nov., isolated from Arctic soil.</title>
        <authorList>
            <person name="Dahal R.H."/>
        </authorList>
    </citation>
    <scope>NUCLEOTIDE SEQUENCE [LARGE SCALE GENOMIC DNA]</scope>
    <source>
        <strain evidence="13 14">RP-3-11</strain>
    </source>
</reference>
<dbReference type="InterPro" id="IPR023996">
    <property type="entry name" value="TonB-dep_OMP_SusC/RagA"/>
</dbReference>
<keyword evidence="5 10" id="KW-0812">Transmembrane</keyword>
<evidence type="ECO:0000256" key="7">
    <source>
        <dbReference type="ARBA" id="ARBA00023077"/>
    </source>
</evidence>
<dbReference type="NCBIfam" id="TIGR04056">
    <property type="entry name" value="OMP_RagA_SusC"/>
    <property type="match status" value="1"/>
</dbReference>
<sequence length="1117" mass="124865">MNFNTFNTTVFRIQYHPKKLLLVMKLTTILLLATLCQVSASVYSQNITLKQKNVSINAVFKSIEKQSEYVFLYDNLELSNAQKITIDVKNASIDQVLDLCFKNQALSYKIFEKTIVLRKKDQLTKPVLFEIIRGKILDETGLPIIGASILVKGTKIGAVTDVNGNFSINTSNGAVLVVSYIGYEAQEINIGESKNYTISLKPSENSLNDVVVTALGVKRSEKSLGYAVQRVSGEALNTVKGVDLGTSLTGRVAGLVVKNSTEFNAKPTLELRGETAILVVDGVDYDNLSLRDIPTDDIESIDILKGPTASALYGARALGGVYLITTKKGAAGKGFSVDINSNTMLQLGYLAIPEVQSSYGRGTYGALDNDYVWGPRLDVGNTGRDWNPVTTQYEDGRPLNSVGKDNLRNFMSTGVVANNNITVAQSGENGSFKIGLNHIYNKGQFPNQELNSFNLTSGGEIKVNDKFKIESHFGLSRRSAPQTWGSGYGNQGYLYQIVMWTGTEYDIRDYKDYWKVPNQTQNWLYTNWYDNPYLIANEKLVGIQENTVNASVTANYKFTPDLNLMLRLGYDNYNNRNTQRNPTANIYSTRGGWDAKGMYYINDEKGYSTSNDLILTYTKKVNKFNFDVLAGGNFFHKEDETLSGNTQGGLISPTFFSLRGSVQPVSVGQSFSPKETSSIYSRASIGYNNAIFLDFTGRNDWISTQPKSTRSYFYPSIGSSVVISDLIKMPTFVDMFKLRGSFAVFKTPAEIFAINRPYSTSANVWNGLNSASYSSSLLGDSDVLPSSARTWEIGTAGYLFKKRLHFDVAYFNKYYYNQQTYAPIPSSSGFTSKLVNTNETYTRRGWEITVDGDVIKNENFNWNSQINWSNQHRYYDKLDPVYSPDELYVKKGERLDTYLSSYWLTDPNGNVIHENGYPVSSDYDKKYGYSDPDFSFGFINNFRYKSWNLGLNIDGRIGGLMYNYIYDKMFDSGTNPETDNQFRYDQVVNGLTNYVGAGVKVVSGSVTYDKYGNITADSRKYAPNDAEVAYQDYAQNFRGGDMGIQKETFVKLREVSLGYSFPTKFVSKLGMRRASVSITGQNLLLLTGFKFSDPDVDTENLNAPSQRLLGFNVKIGF</sequence>
<dbReference type="EMBL" id="SJSN01000016">
    <property type="protein sequence ID" value="TCD04237.1"/>
    <property type="molecule type" value="Genomic_DNA"/>
</dbReference>
<dbReference type="OrthoDB" id="9768177at2"/>
<dbReference type="SMART" id="SM00965">
    <property type="entry name" value="STN"/>
    <property type="match status" value="1"/>
</dbReference>
<evidence type="ECO:0000256" key="5">
    <source>
        <dbReference type="ARBA" id="ARBA00022692"/>
    </source>
</evidence>
<evidence type="ECO:0000256" key="9">
    <source>
        <dbReference type="ARBA" id="ARBA00023237"/>
    </source>
</evidence>
<evidence type="ECO:0000256" key="8">
    <source>
        <dbReference type="ARBA" id="ARBA00023136"/>
    </source>
</evidence>
<name>A0A4V2MM13_9SPHI</name>
<keyword evidence="14" id="KW-1185">Reference proteome</keyword>
<dbReference type="InterPro" id="IPR037066">
    <property type="entry name" value="Plug_dom_sf"/>
</dbReference>
<dbReference type="FunFam" id="2.60.40.1120:FF:000003">
    <property type="entry name" value="Outer membrane protein Omp121"/>
    <property type="match status" value="1"/>
</dbReference>
<evidence type="ECO:0000256" key="1">
    <source>
        <dbReference type="ARBA" id="ARBA00004571"/>
    </source>
</evidence>
<evidence type="ECO:0000256" key="11">
    <source>
        <dbReference type="RuleBase" id="RU003357"/>
    </source>
</evidence>
<dbReference type="SUPFAM" id="SSF56935">
    <property type="entry name" value="Porins"/>
    <property type="match status" value="1"/>
</dbReference>
<keyword evidence="2 10" id="KW-0813">Transport</keyword>
<dbReference type="Gene3D" id="2.60.40.1120">
    <property type="entry name" value="Carboxypeptidase-like, regulatory domain"/>
    <property type="match status" value="1"/>
</dbReference>
<evidence type="ECO:0000256" key="6">
    <source>
        <dbReference type="ARBA" id="ARBA00023004"/>
    </source>
</evidence>
<organism evidence="13 14">
    <name type="scientific">Pedobacter frigidisoli</name>
    <dbReference type="NCBI Taxonomy" id="2530455"/>
    <lineage>
        <taxon>Bacteria</taxon>
        <taxon>Pseudomonadati</taxon>
        <taxon>Bacteroidota</taxon>
        <taxon>Sphingobacteriia</taxon>
        <taxon>Sphingobacteriales</taxon>
        <taxon>Sphingobacteriaceae</taxon>
        <taxon>Pedobacter</taxon>
    </lineage>
</organism>